<protein>
    <submittedName>
        <fullName evidence="2">Uncharacterized protein</fullName>
    </submittedName>
</protein>
<keyword evidence="3" id="KW-1185">Reference proteome</keyword>
<dbReference type="EMBL" id="OCNJ01000009">
    <property type="protein sequence ID" value="SOD99669.1"/>
    <property type="molecule type" value="Genomic_DNA"/>
</dbReference>
<proteinExistence type="predicted"/>
<reference evidence="2 3" key="1">
    <citation type="submission" date="2017-09" db="EMBL/GenBank/DDBJ databases">
        <authorList>
            <person name="Ehlers B."/>
            <person name="Leendertz F.H."/>
        </authorList>
    </citation>
    <scope>NUCLEOTIDE SEQUENCE [LARGE SCALE GENOMIC DNA]</scope>
    <source>
        <strain evidence="2 3">USBA 140</strain>
    </source>
</reference>
<dbReference type="RefSeq" id="WP_097280778.1">
    <property type="nucleotide sequence ID" value="NZ_OCNJ01000009.1"/>
</dbReference>
<organism evidence="2 3">
    <name type="scientific">Caenispirillum bisanense</name>
    <dbReference type="NCBI Taxonomy" id="414052"/>
    <lineage>
        <taxon>Bacteria</taxon>
        <taxon>Pseudomonadati</taxon>
        <taxon>Pseudomonadota</taxon>
        <taxon>Alphaproteobacteria</taxon>
        <taxon>Rhodospirillales</taxon>
        <taxon>Novispirillaceae</taxon>
        <taxon>Caenispirillum</taxon>
    </lineage>
</organism>
<accession>A0A286GX60</accession>
<dbReference type="AlphaFoldDB" id="A0A286GX60"/>
<feature type="region of interest" description="Disordered" evidence="1">
    <location>
        <begin position="1"/>
        <end position="20"/>
    </location>
</feature>
<dbReference type="Proteomes" id="UP000219621">
    <property type="component" value="Unassembled WGS sequence"/>
</dbReference>
<gene>
    <name evidence="2" type="ORF">SAMN05421508_109118</name>
</gene>
<evidence type="ECO:0000313" key="2">
    <source>
        <dbReference type="EMBL" id="SOD99669.1"/>
    </source>
</evidence>
<sequence>MPDRQPPLSPSLPSPVPQINPTPAKLRYDARWAFNLGYRAAGQRGGEGAALTQYALYAAYRNFLRAYQGNRRVVPAARVFVPEDPETWLPAVLPFSGLSAEEARDVFADFLAWWIYEEPDDATAARFRPAILEGLKAMEAEIGPRVWDLCRNDPPWRKVFEPGPW</sequence>
<name>A0A286GX60_9PROT</name>
<evidence type="ECO:0000256" key="1">
    <source>
        <dbReference type="SAM" id="MobiDB-lite"/>
    </source>
</evidence>
<evidence type="ECO:0000313" key="3">
    <source>
        <dbReference type="Proteomes" id="UP000219621"/>
    </source>
</evidence>